<keyword evidence="3" id="KW-0464">Manganese</keyword>
<dbReference type="EMBL" id="WCRW01000009">
    <property type="protein sequence ID" value="KAB4455123.1"/>
    <property type="molecule type" value="Genomic_DNA"/>
</dbReference>
<reference evidence="5 6" key="1">
    <citation type="journal article" date="2019" name="Nat. Med.">
        <title>A library of human gut bacterial isolates paired with longitudinal multiomics data enables mechanistic microbiome research.</title>
        <authorList>
            <person name="Poyet M."/>
            <person name="Groussin M."/>
            <person name="Gibbons S.M."/>
            <person name="Avila-Pacheco J."/>
            <person name="Jiang X."/>
            <person name="Kearney S.M."/>
            <person name="Perrotta A.R."/>
            <person name="Berdy B."/>
            <person name="Zhao S."/>
            <person name="Lieberman T.D."/>
            <person name="Swanson P.K."/>
            <person name="Smith M."/>
            <person name="Roesemann S."/>
            <person name="Alexander J.E."/>
            <person name="Rich S.A."/>
            <person name="Livny J."/>
            <person name="Vlamakis H."/>
            <person name="Clish C."/>
            <person name="Bullock K."/>
            <person name="Deik A."/>
            <person name="Scott J."/>
            <person name="Pierce K.A."/>
            <person name="Xavier R.J."/>
            <person name="Alm E.J."/>
        </authorList>
    </citation>
    <scope>NUCLEOTIDE SEQUENCE [LARGE SCALE GENOMIC DNA]</scope>
    <source>
        <strain evidence="5 6">BIOML-A160</strain>
    </source>
</reference>
<evidence type="ECO:0000256" key="1">
    <source>
        <dbReference type="ARBA" id="ARBA00022723"/>
    </source>
</evidence>
<dbReference type="InterPro" id="IPR023696">
    <property type="entry name" value="Ureohydrolase_dom_sf"/>
</dbReference>
<dbReference type="PRINTS" id="PR00116">
    <property type="entry name" value="ARGINASE"/>
</dbReference>
<comment type="caution">
    <text evidence="5">The sequence shown here is derived from an EMBL/GenBank/DDBJ whole genome shotgun (WGS) entry which is preliminary data.</text>
</comment>
<evidence type="ECO:0000256" key="3">
    <source>
        <dbReference type="ARBA" id="ARBA00023211"/>
    </source>
</evidence>
<dbReference type="GO" id="GO:0005829">
    <property type="term" value="C:cytosol"/>
    <property type="evidence" value="ECO:0007669"/>
    <property type="project" value="TreeGrafter"/>
</dbReference>
<dbReference type="PANTHER" id="PTHR43782">
    <property type="entry name" value="ARGINASE"/>
    <property type="match status" value="1"/>
</dbReference>
<evidence type="ECO:0000313" key="5">
    <source>
        <dbReference type="EMBL" id="KAB4455123.1"/>
    </source>
</evidence>
<dbReference type="Proteomes" id="UP000436825">
    <property type="component" value="Unassembled WGS sequence"/>
</dbReference>
<accession>A0A7J5JUL1</accession>
<keyword evidence="2" id="KW-0378">Hydrolase</keyword>
<sequence length="292" mass="32397">MEKKTKTIRLIYPQWQGASIVPLIPEVKNPDDASRGYFLGAQLLNFLAPDSGQETLTVPVSIELEDRQVTDGVLDRDIIVRQTRTALDMLRVSNPDKIVTLGGECSVSVVPFTYLAEKYDNDVAVIWIDAHPDITLPGDVYPGYHAMAVTACMGYGDKRILEELPAKISPSKILLVGLRNWERDEIKERQQQYGIKHLSPQNVAQNSDAIKSWLKACGASKVVIHFDMDALDPAEIIAAVGTDPDGMKMEEVIRVINDIAAEKELVGLTIAEPMPRTAIRIKNMLNQLPLLK</sequence>
<dbReference type="PROSITE" id="PS51409">
    <property type="entry name" value="ARGINASE_2"/>
    <property type="match status" value="1"/>
</dbReference>
<gene>
    <name evidence="5" type="ORF">GAN75_15030</name>
</gene>
<evidence type="ECO:0000256" key="2">
    <source>
        <dbReference type="ARBA" id="ARBA00022801"/>
    </source>
</evidence>
<keyword evidence="1" id="KW-0479">Metal-binding</keyword>
<organism evidence="5 6">
    <name type="scientific">Bacteroides thetaiotaomicron</name>
    <dbReference type="NCBI Taxonomy" id="818"/>
    <lineage>
        <taxon>Bacteria</taxon>
        <taxon>Pseudomonadati</taxon>
        <taxon>Bacteroidota</taxon>
        <taxon>Bacteroidia</taxon>
        <taxon>Bacteroidales</taxon>
        <taxon>Bacteroidaceae</taxon>
        <taxon>Bacteroides</taxon>
    </lineage>
</organism>
<evidence type="ECO:0000256" key="4">
    <source>
        <dbReference type="PROSITE-ProRule" id="PRU00742"/>
    </source>
</evidence>
<dbReference type="GO" id="GO:0004053">
    <property type="term" value="F:arginase activity"/>
    <property type="evidence" value="ECO:0007669"/>
    <property type="project" value="TreeGrafter"/>
</dbReference>
<dbReference type="PANTHER" id="PTHR43782:SF3">
    <property type="entry name" value="ARGINASE"/>
    <property type="match status" value="1"/>
</dbReference>
<dbReference type="Gene3D" id="3.40.800.10">
    <property type="entry name" value="Ureohydrolase domain"/>
    <property type="match status" value="1"/>
</dbReference>
<evidence type="ECO:0000313" key="6">
    <source>
        <dbReference type="Proteomes" id="UP000436825"/>
    </source>
</evidence>
<dbReference type="GO" id="GO:0030145">
    <property type="term" value="F:manganese ion binding"/>
    <property type="evidence" value="ECO:0007669"/>
    <property type="project" value="TreeGrafter"/>
</dbReference>
<protein>
    <submittedName>
        <fullName evidence="5">Arginase family protein</fullName>
    </submittedName>
</protein>
<dbReference type="SUPFAM" id="SSF52768">
    <property type="entry name" value="Arginase/deacetylase"/>
    <property type="match status" value="1"/>
</dbReference>
<dbReference type="AlphaFoldDB" id="A0A7J5JUL1"/>
<dbReference type="CDD" id="cd09999">
    <property type="entry name" value="Arginase-like_1"/>
    <property type="match status" value="1"/>
</dbReference>
<comment type="similarity">
    <text evidence="4">Belongs to the arginase family.</text>
</comment>
<proteinExistence type="inferred from homology"/>
<name>A0A7J5JUL1_BACT4</name>
<dbReference type="InterPro" id="IPR006035">
    <property type="entry name" value="Ureohydrolase"/>
</dbReference>
<dbReference type="Pfam" id="PF00491">
    <property type="entry name" value="Arginase"/>
    <property type="match status" value="1"/>
</dbReference>